<evidence type="ECO:0000256" key="1">
    <source>
        <dbReference type="ARBA" id="ARBA00022729"/>
    </source>
</evidence>
<dbReference type="InterPro" id="IPR029058">
    <property type="entry name" value="AB_hydrolase_fold"/>
</dbReference>
<organism evidence="3 4">
    <name type="scientific">Flaviflagellibacter deserti</name>
    <dbReference type="NCBI Taxonomy" id="2267266"/>
    <lineage>
        <taxon>Bacteria</taxon>
        <taxon>Pseudomonadati</taxon>
        <taxon>Pseudomonadota</taxon>
        <taxon>Alphaproteobacteria</taxon>
        <taxon>Hyphomicrobiales</taxon>
        <taxon>Flaviflagellibacter</taxon>
    </lineage>
</organism>
<keyword evidence="4" id="KW-1185">Reference proteome</keyword>
<protein>
    <submittedName>
        <fullName evidence="3">Alpha/beta hydrolase</fullName>
    </submittedName>
</protein>
<keyword evidence="1" id="KW-0732">Signal</keyword>
<keyword evidence="2 3" id="KW-0378">Hydrolase</keyword>
<gene>
    <name evidence="3" type="ORF">ACFPFW_17750</name>
</gene>
<evidence type="ECO:0000313" key="3">
    <source>
        <dbReference type="EMBL" id="MFC5069863.1"/>
    </source>
</evidence>
<dbReference type="PANTHER" id="PTHR43037">
    <property type="entry name" value="UNNAMED PRODUCT-RELATED"/>
    <property type="match status" value="1"/>
</dbReference>
<evidence type="ECO:0000256" key="2">
    <source>
        <dbReference type="ARBA" id="ARBA00022801"/>
    </source>
</evidence>
<dbReference type="Proteomes" id="UP001595796">
    <property type="component" value="Unassembled WGS sequence"/>
</dbReference>
<sequence>MFDPSLAGRLTFQHQAPTKPPLPPGQHNLGLFEPRDYVLVVPEGIDATGPTPLMIMFHGGGGSAEKIMPVMKTHAENNKFLLLVPQSFMPTWDIVIAGNGPDRERLDIALNEVASRFALDPTHFAFAGHSDGGSYSLSNGLCNGDLVTHILAFSAGFMTPLHQEGAPHIFIAHGSKDEQTPVETAGRAHATRLKNAGYDVTYIEYDGPHKSQPHIVAVAVKYFLNYPPANRQQPEAS</sequence>
<comment type="caution">
    <text evidence="3">The sequence shown here is derived from an EMBL/GenBank/DDBJ whole genome shotgun (WGS) entry which is preliminary data.</text>
</comment>
<reference evidence="4" key="1">
    <citation type="journal article" date="2019" name="Int. J. Syst. Evol. Microbiol.">
        <title>The Global Catalogue of Microorganisms (GCM) 10K type strain sequencing project: providing services to taxonomists for standard genome sequencing and annotation.</title>
        <authorList>
            <consortium name="The Broad Institute Genomics Platform"/>
            <consortium name="The Broad Institute Genome Sequencing Center for Infectious Disease"/>
            <person name="Wu L."/>
            <person name="Ma J."/>
        </authorList>
    </citation>
    <scope>NUCLEOTIDE SEQUENCE [LARGE SCALE GENOMIC DNA]</scope>
    <source>
        <strain evidence="4">CGMCC 1.16444</strain>
    </source>
</reference>
<name>A0ABV9Z4F3_9HYPH</name>
<accession>A0ABV9Z4F3</accession>
<dbReference type="EMBL" id="JBHSJF010000008">
    <property type="protein sequence ID" value="MFC5069863.1"/>
    <property type="molecule type" value="Genomic_DNA"/>
</dbReference>
<dbReference type="InterPro" id="IPR050955">
    <property type="entry name" value="Plant_Biomass_Hydrol_Est"/>
</dbReference>
<proteinExistence type="predicted"/>
<dbReference type="SUPFAM" id="SSF53474">
    <property type="entry name" value="alpha/beta-Hydrolases"/>
    <property type="match status" value="1"/>
</dbReference>
<dbReference type="Gene3D" id="3.40.50.1820">
    <property type="entry name" value="alpha/beta hydrolase"/>
    <property type="match status" value="1"/>
</dbReference>
<dbReference type="PANTHER" id="PTHR43037:SF5">
    <property type="entry name" value="FERULOYL ESTERASE"/>
    <property type="match status" value="1"/>
</dbReference>
<evidence type="ECO:0000313" key="4">
    <source>
        <dbReference type="Proteomes" id="UP001595796"/>
    </source>
</evidence>
<dbReference type="RefSeq" id="WP_114957890.1">
    <property type="nucleotide sequence ID" value="NZ_JBHSJF010000008.1"/>
</dbReference>
<dbReference type="GO" id="GO:0016787">
    <property type="term" value="F:hydrolase activity"/>
    <property type="evidence" value="ECO:0007669"/>
    <property type="project" value="UniProtKB-KW"/>
</dbReference>